<dbReference type="EMBL" id="JAXAVX010000015">
    <property type="protein sequence ID" value="MDX8153533.1"/>
    <property type="molecule type" value="Genomic_DNA"/>
</dbReference>
<gene>
    <name evidence="2" type="ORF">SK069_18180</name>
</gene>
<evidence type="ECO:0008006" key="4">
    <source>
        <dbReference type="Google" id="ProtNLM"/>
    </source>
</evidence>
<accession>A0ABU4VNX4</accession>
<dbReference type="Proteomes" id="UP001277761">
    <property type="component" value="Unassembled WGS sequence"/>
</dbReference>
<comment type="caution">
    <text evidence="2">The sequence shown here is derived from an EMBL/GenBank/DDBJ whole genome shotgun (WGS) entry which is preliminary data.</text>
</comment>
<evidence type="ECO:0000313" key="2">
    <source>
        <dbReference type="EMBL" id="MDX8153533.1"/>
    </source>
</evidence>
<evidence type="ECO:0000313" key="3">
    <source>
        <dbReference type="Proteomes" id="UP001277761"/>
    </source>
</evidence>
<feature type="region of interest" description="Disordered" evidence="1">
    <location>
        <begin position="95"/>
        <end position="116"/>
    </location>
</feature>
<organism evidence="2 3">
    <name type="scientific">Patulibacter brassicae</name>
    <dbReference type="NCBI Taxonomy" id="1705717"/>
    <lineage>
        <taxon>Bacteria</taxon>
        <taxon>Bacillati</taxon>
        <taxon>Actinomycetota</taxon>
        <taxon>Thermoleophilia</taxon>
        <taxon>Solirubrobacterales</taxon>
        <taxon>Patulibacteraceae</taxon>
        <taxon>Patulibacter</taxon>
    </lineage>
</organism>
<sequence length="116" mass="12971">MTSPTPPKDFSDLDGGPEALEIIRSARDLQQQGRLSAKDERDALELIVQHFSGRSLDRQRGKAITKLVQAMKLAARHPDETTAPKFVLLLHSLLDTRPDPAPLPEELSEEPKPDRR</sequence>
<name>A0ABU4VNX4_9ACTN</name>
<keyword evidence="3" id="KW-1185">Reference proteome</keyword>
<evidence type="ECO:0000256" key="1">
    <source>
        <dbReference type="SAM" id="MobiDB-lite"/>
    </source>
</evidence>
<reference evidence="2 3" key="1">
    <citation type="submission" date="2023-11" db="EMBL/GenBank/DDBJ databases">
        <authorList>
            <person name="Xu M."/>
            <person name="Jiang T."/>
        </authorList>
    </citation>
    <scope>NUCLEOTIDE SEQUENCE [LARGE SCALE GENOMIC DNA]</scope>
    <source>
        <strain evidence="2 3">SD</strain>
    </source>
</reference>
<proteinExistence type="predicted"/>
<protein>
    <recommendedName>
        <fullName evidence="4">DUF3349 domain-containing protein</fullName>
    </recommendedName>
</protein>
<dbReference type="RefSeq" id="WP_319955682.1">
    <property type="nucleotide sequence ID" value="NZ_JAXAVX010000015.1"/>
</dbReference>